<protein>
    <submittedName>
        <fullName evidence="1">Uncharacterized protein</fullName>
    </submittedName>
</protein>
<evidence type="ECO:0000313" key="2">
    <source>
        <dbReference type="Proteomes" id="UP000029644"/>
    </source>
</evidence>
<dbReference type="AlphaFoldDB" id="A0A090VHK9"/>
<dbReference type="Proteomes" id="UP000029644">
    <property type="component" value="Unassembled WGS sequence"/>
</dbReference>
<proteinExistence type="predicted"/>
<dbReference type="EMBL" id="BBNQ01000017">
    <property type="protein sequence ID" value="GAL64270.1"/>
    <property type="molecule type" value="Genomic_DNA"/>
</dbReference>
<reference evidence="1 2" key="1">
    <citation type="journal article" date="2014" name="Genome Announc.">
        <title>Draft Genome Sequences of Marine Flavobacterium Algibacter lectus Strains SS8 and NR4.</title>
        <authorList>
            <person name="Takatani N."/>
            <person name="Nakanishi M."/>
            <person name="Meirelles P."/>
            <person name="Mino S."/>
            <person name="Suda W."/>
            <person name="Oshima K."/>
            <person name="Hattori M."/>
            <person name="Ohkuma M."/>
            <person name="Hosokawa M."/>
            <person name="Miyashita K."/>
            <person name="Thompson F.L."/>
            <person name="Niwa A."/>
            <person name="Sawabe T."/>
            <person name="Sawabe T."/>
        </authorList>
    </citation>
    <scope>NUCLEOTIDE SEQUENCE [LARGE SCALE GENOMIC DNA]</scope>
    <source>
        <strain evidence="1 2">JCM 19300</strain>
    </source>
</reference>
<comment type="caution">
    <text evidence="1">The sequence shown here is derived from an EMBL/GenBank/DDBJ whole genome shotgun (WGS) entry which is preliminary data.</text>
</comment>
<gene>
    <name evidence="1" type="ORF">JCM19300_896</name>
</gene>
<sequence>MLNTSFGVEHFFAKSLRGVKQKANLHNFSIFSFHNKKNRLIT</sequence>
<organism evidence="1 2">
    <name type="scientific">Algibacter lectus</name>
    <dbReference type="NCBI Taxonomy" id="221126"/>
    <lineage>
        <taxon>Bacteria</taxon>
        <taxon>Pseudomonadati</taxon>
        <taxon>Bacteroidota</taxon>
        <taxon>Flavobacteriia</taxon>
        <taxon>Flavobacteriales</taxon>
        <taxon>Flavobacteriaceae</taxon>
        <taxon>Algibacter</taxon>
    </lineage>
</organism>
<name>A0A090VHK9_9FLAO</name>
<accession>A0A090VHK9</accession>
<evidence type="ECO:0000313" key="1">
    <source>
        <dbReference type="EMBL" id="GAL64270.1"/>
    </source>
</evidence>